<evidence type="ECO:0000256" key="9">
    <source>
        <dbReference type="SAM" id="MobiDB-lite"/>
    </source>
</evidence>
<organism evidence="12 13">
    <name type="scientific">Halorhodospira halophila (strain DSM 244 / SL1)</name>
    <name type="common">Ectothiorhodospira halophila (strain DSM 244 / SL1)</name>
    <dbReference type="NCBI Taxonomy" id="349124"/>
    <lineage>
        <taxon>Bacteria</taxon>
        <taxon>Pseudomonadati</taxon>
        <taxon>Pseudomonadota</taxon>
        <taxon>Gammaproteobacteria</taxon>
        <taxon>Chromatiales</taxon>
        <taxon>Ectothiorhodospiraceae</taxon>
        <taxon>Halorhodospira</taxon>
    </lineage>
</organism>
<evidence type="ECO:0000256" key="6">
    <source>
        <dbReference type="ARBA" id="ARBA00023136"/>
    </source>
</evidence>
<dbReference type="InterPro" id="IPR039426">
    <property type="entry name" value="TonB-dep_rcpt-like"/>
</dbReference>
<keyword evidence="10" id="KW-0732">Signal</keyword>
<evidence type="ECO:0000256" key="7">
    <source>
        <dbReference type="ARBA" id="ARBA00023237"/>
    </source>
</evidence>
<keyword evidence="12" id="KW-0675">Receptor</keyword>
<evidence type="ECO:0000256" key="5">
    <source>
        <dbReference type="ARBA" id="ARBA00022692"/>
    </source>
</evidence>
<dbReference type="KEGG" id="hha:Hhal_0387"/>
<evidence type="ECO:0000259" key="11">
    <source>
        <dbReference type="Pfam" id="PF07715"/>
    </source>
</evidence>
<keyword evidence="6 8" id="KW-0472">Membrane</keyword>
<accession>A1WU19</accession>
<dbReference type="PROSITE" id="PS52016">
    <property type="entry name" value="TONB_DEPENDENT_REC_3"/>
    <property type="match status" value="1"/>
</dbReference>
<dbReference type="HOGENOM" id="CLU_008287_19_4_6"/>
<keyword evidence="5 8" id="KW-0812">Transmembrane</keyword>
<dbReference type="STRING" id="349124.Hhal_0387"/>
<dbReference type="AlphaFoldDB" id="A1WU19"/>
<evidence type="ECO:0000256" key="10">
    <source>
        <dbReference type="SAM" id="SignalP"/>
    </source>
</evidence>
<comment type="subcellular location">
    <subcellularLocation>
        <location evidence="1 8">Cell outer membrane</location>
        <topology evidence="1 8">Multi-pass membrane protein</topology>
    </subcellularLocation>
</comment>
<dbReference type="SUPFAM" id="SSF56935">
    <property type="entry name" value="Porins"/>
    <property type="match status" value="1"/>
</dbReference>
<dbReference type="Gene3D" id="2.40.170.20">
    <property type="entry name" value="TonB-dependent receptor, beta-barrel domain"/>
    <property type="match status" value="1"/>
</dbReference>
<proteinExistence type="inferred from homology"/>
<dbReference type="InterPro" id="IPR037066">
    <property type="entry name" value="Plug_dom_sf"/>
</dbReference>
<sequence length="683" mass="75473">MHPRQIRTIRPLFTYSSLVALVTLSAAVKADDPPAELPEVLVEPPEETEGSGTERSARQQSHRLHDLFRGDSETHVSGPRQAQRLYLRGIEGSQTQITIDGARQGRDLHNHRGGLSGIDPAFLRRADAEPGPPAADDGHGATGGSVRFETIDAGDLVDPETGYGGFARGVRGSAADSLTTSAAGAIQPTDRVGLLVGGSYTSLDDYRVGGGDIKEYTGYDDRNLLLRLNADDGHNQRVRLGYEENENRGELPMNAGDRVRGADGHIREDDIADQRMVRETTSLNYEYHPETRWVGLEFDLYRNKSEWENRDDDTGFLSDGVGGRLANTATLARGSLGPLGHSENRLTVGGDLYQDTGEADHGDILTYDAQGLFVQNRLESERLDLSFGLRGDWMETDYEQPGESVDFSELSTNARIGYWATPSTEIFAGYGESAQGRSETVALHLDRNIDTETRIDYDEPQTSTTAEAGIQSEQPLAGGYLELSGTLFRTDIDDLILYEYERPTNLGRQTPQSVYNLDEQITTEGYTLKAAWRGEDLYSALSFTHDKVRGLDSGNALGTSRPDARQQLVRTVGPQGDRLVWDNVYQLHPAFQVGYTLKMVADLERVIPGDGERDGYNIHDVQMRWQPPGETDVTVYFVVHNLFDEEYAGHTAIPQYEAGETVADSDYLREPGRDMRLGAKVQF</sequence>
<feature type="signal peptide" evidence="10">
    <location>
        <begin position="1"/>
        <end position="30"/>
    </location>
</feature>
<evidence type="ECO:0000256" key="4">
    <source>
        <dbReference type="ARBA" id="ARBA00022452"/>
    </source>
</evidence>
<feature type="chain" id="PRO_5005333969" evidence="10">
    <location>
        <begin position="31"/>
        <end position="683"/>
    </location>
</feature>
<evidence type="ECO:0000256" key="8">
    <source>
        <dbReference type="PROSITE-ProRule" id="PRU01360"/>
    </source>
</evidence>
<dbReference type="Proteomes" id="UP000000647">
    <property type="component" value="Chromosome"/>
</dbReference>
<protein>
    <submittedName>
        <fullName evidence="12">TonB-dependent receptor</fullName>
    </submittedName>
</protein>
<dbReference type="InterPro" id="IPR012910">
    <property type="entry name" value="Plug_dom"/>
</dbReference>
<evidence type="ECO:0000313" key="13">
    <source>
        <dbReference type="Proteomes" id="UP000000647"/>
    </source>
</evidence>
<dbReference type="EMBL" id="CP000544">
    <property type="protein sequence ID" value="ABM61181.1"/>
    <property type="molecule type" value="Genomic_DNA"/>
</dbReference>
<feature type="region of interest" description="Disordered" evidence="9">
    <location>
        <begin position="35"/>
        <end position="61"/>
    </location>
</feature>
<dbReference type="GO" id="GO:0009279">
    <property type="term" value="C:cell outer membrane"/>
    <property type="evidence" value="ECO:0007669"/>
    <property type="project" value="UniProtKB-SubCell"/>
</dbReference>
<evidence type="ECO:0000256" key="2">
    <source>
        <dbReference type="ARBA" id="ARBA00009810"/>
    </source>
</evidence>
<keyword evidence="13" id="KW-1185">Reference proteome</keyword>
<dbReference type="Gene3D" id="2.170.130.10">
    <property type="entry name" value="TonB-dependent receptor, plug domain"/>
    <property type="match status" value="1"/>
</dbReference>
<dbReference type="Pfam" id="PF07715">
    <property type="entry name" value="Plug"/>
    <property type="match status" value="1"/>
</dbReference>
<gene>
    <name evidence="12" type="ordered locus">Hhal_0387</name>
</gene>
<dbReference type="PANTHER" id="PTHR30069">
    <property type="entry name" value="TONB-DEPENDENT OUTER MEMBRANE RECEPTOR"/>
    <property type="match status" value="1"/>
</dbReference>
<comment type="similarity">
    <text evidence="2 8">Belongs to the TonB-dependent receptor family.</text>
</comment>
<dbReference type="RefSeq" id="WP_011813204.1">
    <property type="nucleotide sequence ID" value="NC_008789.1"/>
</dbReference>
<dbReference type="GO" id="GO:0044718">
    <property type="term" value="P:siderophore transmembrane transport"/>
    <property type="evidence" value="ECO:0007669"/>
    <property type="project" value="TreeGrafter"/>
</dbReference>
<dbReference type="InterPro" id="IPR036942">
    <property type="entry name" value="Beta-barrel_TonB_sf"/>
</dbReference>
<evidence type="ECO:0000256" key="3">
    <source>
        <dbReference type="ARBA" id="ARBA00022448"/>
    </source>
</evidence>
<keyword evidence="3 8" id="KW-0813">Transport</keyword>
<reference evidence="12 13" key="2">
    <citation type="journal article" date="2013" name="Stand. Genomic Sci.">
        <title>Complete genome sequence of Halorhodospira halophila SL1.</title>
        <authorList>
            <person name="Challacombe J.F."/>
            <person name="Majid S."/>
            <person name="Deole R."/>
            <person name="Brettin T.S."/>
            <person name="Bruce D."/>
            <person name="Delano S.F."/>
            <person name="Detter J.C."/>
            <person name="Gleasner C.D."/>
            <person name="Han C.S."/>
            <person name="Misra M."/>
            <person name="Reitenga K.G."/>
            <person name="Mikhailova N."/>
            <person name="Woyke T."/>
            <person name="Pitluck S."/>
            <person name="Nolan M."/>
            <person name="Land M.L."/>
            <person name="Saunders E."/>
            <person name="Tapia R."/>
            <person name="Lapidus A."/>
            <person name="Ivanova N."/>
            <person name="Hoff W.D."/>
        </authorList>
    </citation>
    <scope>NUCLEOTIDE SEQUENCE [LARGE SCALE GENOMIC DNA]</scope>
    <source>
        <strain evidence="13">DSM 244 / SL1</strain>
    </source>
</reference>
<feature type="region of interest" description="Disordered" evidence="9">
    <location>
        <begin position="124"/>
        <end position="146"/>
    </location>
</feature>
<dbReference type="PANTHER" id="PTHR30069:SF41">
    <property type="entry name" value="HEME_HEMOPEXIN UTILIZATION PROTEIN C"/>
    <property type="match status" value="1"/>
</dbReference>
<reference evidence="13" key="1">
    <citation type="submission" date="2006-12" db="EMBL/GenBank/DDBJ databases">
        <title>Complete sequence of Halorhodospira halophila SL1.</title>
        <authorList>
            <consortium name="US DOE Joint Genome Institute"/>
            <person name="Copeland A."/>
            <person name="Lucas S."/>
            <person name="Lapidus A."/>
            <person name="Barry K."/>
            <person name="Detter J.C."/>
            <person name="Glavina del Rio T."/>
            <person name="Hammon N."/>
            <person name="Israni S."/>
            <person name="Dalin E."/>
            <person name="Tice H."/>
            <person name="Pitluck S."/>
            <person name="Saunders E."/>
            <person name="Brettin T."/>
            <person name="Bruce D."/>
            <person name="Han C."/>
            <person name="Tapia R."/>
            <person name="Schmutz J."/>
            <person name="Larimer F."/>
            <person name="Land M."/>
            <person name="Hauser L."/>
            <person name="Kyrpides N."/>
            <person name="Mikhailova N."/>
            <person name="Hoff W."/>
            <person name="Richardson P."/>
        </authorList>
    </citation>
    <scope>NUCLEOTIDE SEQUENCE [LARGE SCALE GENOMIC DNA]</scope>
    <source>
        <strain evidence="13">DSM 244 / SL1</strain>
    </source>
</reference>
<dbReference type="OrthoDB" id="9760494at2"/>
<keyword evidence="4 8" id="KW-1134">Transmembrane beta strand</keyword>
<feature type="domain" description="TonB-dependent receptor plug" evidence="11">
    <location>
        <begin position="54"/>
        <end position="144"/>
    </location>
</feature>
<evidence type="ECO:0000256" key="1">
    <source>
        <dbReference type="ARBA" id="ARBA00004571"/>
    </source>
</evidence>
<keyword evidence="7 8" id="KW-0998">Cell outer membrane</keyword>
<name>A1WU19_HALHL</name>
<evidence type="ECO:0000313" key="12">
    <source>
        <dbReference type="EMBL" id="ABM61181.1"/>
    </source>
</evidence>
<dbReference type="GO" id="GO:0015344">
    <property type="term" value="F:siderophore uptake transmembrane transporter activity"/>
    <property type="evidence" value="ECO:0007669"/>
    <property type="project" value="TreeGrafter"/>
</dbReference>
<dbReference type="eggNOG" id="COG4771">
    <property type="taxonomic scope" value="Bacteria"/>
</dbReference>